<accession>A0A109JMG1</accession>
<protein>
    <submittedName>
        <fullName evidence="1">GYD family protein</fullName>
    </submittedName>
</protein>
<dbReference type="Pfam" id="PF08734">
    <property type="entry name" value="GYD"/>
    <property type="match status" value="1"/>
</dbReference>
<dbReference type="EMBL" id="LNCU01000089">
    <property type="protein sequence ID" value="KWV51504.1"/>
    <property type="molecule type" value="Genomic_DNA"/>
</dbReference>
<keyword evidence="2" id="KW-1185">Reference proteome</keyword>
<comment type="caution">
    <text evidence="1">The sequence shown here is derived from an EMBL/GenBank/DDBJ whole genome shotgun (WGS) entry which is preliminary data.</text>
</comment>
<name>A0A109JMG1_9BRAD</name>
<dbReference type="InterPro" id="IPR014845">
    <property type="entry name" value="GYD/TTHA1554"/>
</dbReference>
<evidence type="ECO:0000313" key="2">
    <source>
        <dbReference type="Proteomes" id="UP000057737"/>
    </source>
</evidence>
<evidence type="ECO:0000313" key="1">
    <source>
        <dbReference type="EMBL" id="KWV51504.1"/>
    </source>
</evidence>
<proteinExistence type="predicted"/>
<organism evidence="1 2">
    <name type="scientific">Bradyrhizobium macuxiense</name>
    <dbReference type="NCBI Taxonomy" id="1755647"/>
    <lineage>
        <taxon>Bacteria</taxon>
        <taxon>Pseudomonadati</taxon>
        <taxon>Pseudomonadota</taxon>
        <taxon>Alphaproteobacteria</taxon>
        <taxon>Hyphomicrobiales</taxon>
        <taxon>Nitrobacteraceae</taxon>
        <taxon>Bradyrhizobium</taxon>
    </lineage>
</organism>
<dbReference type="AlphaFoldDB" id="A0A109JMG1"/>
<sequence>MEDDMATFILRIDWTDQGIRNVKEAPKRSKAARELAKTLGVEIKEVYLTSGEHDILLLAEAPVGDHITKLALALSSQGNIRTCTSRAWPEAEWTKLISELP</sequence>
<dbReference type="Proteomes" id="UP000057737">
    <property type="component" value="Unassembled WGS sequence"/>
</dbReference>
<dbReference type="OrthoDB" id="9795737at2"/>
<reference evidence="1 2" key="1">
    <citation type="submission" date="2015-11" db="EMBL/GenBank/DDBJ databases">
        <title>Draft Genome Sequence of the Strain BR 10303 (Bradyrhizobium sp.) isolated from nodules of Centrolobium paraense.</title>
        <authorList>
            <person name="Zelli J.E."/>
            <person name="Simoes-Araujo J.L."/>
            <person name="Barauna A.C."/>
            <person name="Silva K."/>
        </authorList>
    </citation>
    <scope>NUCLEOTIDE SEQUENCE [LARGE SCALE GENOMIC DNA]</scope>
    <source>
        <strain evidence="1 2">BR 10303</strain>
    </source>
</reference>
<gene>
    <name evidence="1" type="ORF">AS156_13135</name>
</gene>